<dbReference type="PROSITE" id="PS51296">
    <property type="entry name" value="RIESKE"/>
    <property type="match status" value="1"/>
</dbReference>
<evidence type="ECO:0000256" key="2">
    <source>
        <dbReference type="ARBA" id="ARBA00022723"/>
    </source>
</evidence>
<keyword evidence="3" id="KW-0408">Iron</keyword>
<keyword evidence="4" id="KW-0411">Iron-sulfur</keyword>
<dbReference type="PANTHER" id="PTHR13847">
    <property type="entry name" value="SARCOSINE DEHYDROGENASE-RELATED"/>
    <property type="match status" value="1"/>
</dbReference>
<evidence type="ECO:0000256" key="3">
    <source>
        <dbReference type="ARBA" id="ARBA00023004"/>
    </source>
</evidence>
<name>A0AAD1DXV2_CHRID</name>
<dbReference type="Gene3D" id="2.102.10.10">
    <property type="entry name" value="Rieske [2Fe-2S] iron-sulphur domain"/>
    <property type="match status" value="1"/>
</dbReference>
<evidence type="ECO:0000256" key="1">
    <source>
        <dbReference type="ARBA" id="ARBA00022714"/>
    </source>
</evidence>
<evidence type="ECO:0000256" key="4">
    <source>
        <dbReference type="ARBA" id="ARBA00023014"/>
    </source>
</evidence>
<dbReference type="Pfam" id="PF00355">
    <property type="entry name" value="Rieske"/>
    <property type="match status" value="1"/>
</dbReference>
<evidence type="ECO:0000313" key="6">
    <source>
        <dbReference type="EMBL" id="AZB20413.1"/>
    </source>
</evidence>
<dbReference type="AlphaFoldDB" id="A0AAD1DXV2"/>
<gene>
    <name evidence="6" type="ORF">EG352_02970</name>
</gene>
<dbReference type="Pfam" id="PF01266">
    <property type="entry name" value="DAO"/>
    <property type="match status" value="1"/>
</dbReference>
<evidence type="ECO:0000259" key="5">
    <source>
        <dbReference type="PROSITE" id="PS51296"/>
    </source>
</evidence>
<dbReference type="Proteomes" id="UP000269015">
    <property type="component" value="Chromosome"/>
</dbReference>
<accession>A0AAD1DXV2</accession>
<keyword evidence="2" id="KW-0479">Metal-binding</keyword>
<dbReference type="InterPro" id="IPR036922">
    <property type="entry name" value="Rieske_2Fe-2S_sf"/>
</dbReference>
<evidence type="ECO:0000313" key="7">
    <source>
        <dbReference type="Proteomes" id="UP000269015"/>
    </source>
</evidence>
<dbReference type="SUPFAM" id="SSF50022">
    <property type="entry name" value="ISP domain"/>
    <property type="match status" value="1"/>
</dbReference>
<dbReference type="Gene3D" id="3.30.9.10">
    <property type="entry name" value="D-Amino Acid Oxidase, subunit A, domain 2"/>
    <property type="match status" value="1"/>
</dbReference>
<keyword evidence="1" id="KW-0001">2Fe-2S</keyword>
<dbReference type="GO" id="GO:0046872">
    <property type="term" value="F:metal ion binding"/>
    <property type="evidence" value="ECO:0007669"/>
    <property type="project" value="UniProtKB-KW"/>
</dbReference>
<protein>
    <submittedName>
        <fullName evidence="6">FAD-dependent oxidoreductase</fullName>
    </submittedName>
</protein>
<proteinExistence type="predicted"/>
<sequence>MYRDGARKSIWQDEIRKFSMETDLSHLFDVVIVGGGITGVSTALKLQESGKKCIILEAANIGFGTTGGTTAHLNDFFDTTFTQAIEDFGLDNAKLYAESGKDAIAIIETNIDKYKISCDFTRKSAYLFALDDKQEEQLKNIAEGAAKVGHEMTYVNEIPFPIPFKEAVLIPEQGHFHPIKYIRGLCEAFIQLGGEILENCRCEDCNEQDDYVVVKTSRGEIKTKHIVYATHIPPGINVLHFTNAPYRSYAMAFTLKDDRYPWELGYDLCDPYHYYRIQECDGENLLIAGGEDHKTGHADDTGEHFSKLENYVRQYFKVETVHYSWSSQYYEPVDGFPYIGKLPGSKGRIWVATGFRGNGMIFGTLSSQILHDLITTGKNKYGDLFNPSRIKPVAGFSDFVKEASAVVFDFIKDKIFVEKIASFSEIKEGEAKVIRYESESYALYKENDGTLHLLKSTCPHAACEVRWNSAELSWDCPCHGSRFNVNGKMLTGPSTNDLKKVFPYQKH</sequence>
<dbReference type="GO" id="GO:0005737">
    <property type="term" value="C:cytoplasm"/>
    <property type="evidence" value="ECO:0007669"/>
    <property type="project" value="TreeGrafter"/>
</dbReference>
<feature type="domain" description="Rieske" evidence="5">
    <location>
        <begin position="418"/>
        <end position="507"/>
    </location>
</feature>
<dbReference type="Gene3D" id="3.50.50.60">
    <property type="entry name" value="FAD/NAD(P)-binding domain"/>
    <property type="match status" value="1"/>
</dbReference>
<reference evidence="6 7" key="1">
    <citation type="submission" date="2018-11" db="EMBL/GenBank/DDBJ databases">
        <title>Proposal to divide the Flavobacteriaceae and reorganize its genera based on Amino Acid Identity values calculated from whole genome sequences.</title>
        <authorList>
            <person name="Nicholson A.C."/>
            <person name="Gulvik C.A."/>
            <person name="Whitney A.M."/>
            <person name="Humrighouse B.W."/>
            <person name="Bell M."/>
            <person name="Holmes B."/>
            <person name="Steigerwalt A.G."/>
            <person name="Villarma A."/>
            <person name="Sheth M."/>
            <person name="Batra D."/>
            <person name="Pryor J."/>
            <person name="Bernardet J.-F."/>
            <person name="Hugo C."/>
            <person name="Kampfer P."/>
            <person name="Newman J."/>
            <person name="McQuiston J.R."/>
        </authorList>
    </citation>
    <scope>NUCLEOTIDE SEQUENCE [LARGE SCALE GENOMIC DNA]</scope>
    <source>
        <strain evidence="6 7">H5559</strain>
    </source>
</reference>
<dbReference type="InterPro" id="IPR036188">
    <property type="entry name" value="FAD/NAD-bd_sf"/>
</dbReference>
<dbReference type="EMBL" id="CP033930">
    <property type="protein sequence ID" value="AZB20413.1"/>
    <property type="molecule type" value="Genomic_DNA"/>
</dbReference>
<dbReference type="SUPFAM" id="SSF51905">
    <property type="entry name" value="FAD/NAD(P)-binding domain"/>
    <property type="match status" value="1"/>
</dbReference>
<dbReference type="InterPro" id="IPR006076">
    <property type="entry name" value="FAD-dep_OxRdtase"/>
</dbReference>
<dbReference type="GO" id="GO:0051537">
    <property type="term" value="F:2 iron, 2 sulfur cluster binding"/>
    <property type="evidence" value="ECO:0007669"/>
    <property type="project" value="UniProtKB-KW"/>
</dbReference>
<organism evidence="6 7">
    <name type="scientific">Chryseobacterium indologenes</name>
    <name type="common">Flavobacterium indologenes</name>
    <dbReference type="NCBI Taxonomy" id="253"/>
    <lineage>
        <taxon>Bacteria</taxon>
        <taxon>Pseudomonadati</taxon>
        <taxon>Bacteroidota</taxon>
        <taxon>Flavobacteriia</taxon>
        <taxon>Flavobacteriales</taxon>
        <taxon>Weeksellaceae</taxon>
        <taxon>Chryseobacterium group</taxon>
        <taxon>Chryseobacterium</taxon>
    </lineage>
</organism>
<dbReference type="PRINTS" id="PR00411">
    <property type="entry name" value="PNDRDTASEI"/>
</dbReference>
<dbReference type="InterPro" id="IPR017941">
    <property type="entry name" value="Rieske_2Fe-2S"/>
</dbReference>